<accession>A0A645DPX2</accession>
<protein>
    <submittedName>
        <fullName evidence="1">Uncharacterized protein</fullName>
    </submittedName>
</protein>
<reference evidence="1" key="1">
    <citation type="submission" date="2019-08" db="EMBL/GenBank/DDBJ databases">
        <authorList>
            <person name="Kucharzyk K."/>
            <person name="Murdoch R.W."/>
            <person name="Higgins S."/>
            <person name="Loffler F."/>
        </authorList>
    </citation>
    <scope>NUCLEOTIDE SEQUENCE</scope>
</reference>
<proteinExistence type="predicted"/>
<name>A0A645DPX2_9ZZZZ</name>
<organism evidence="1">
    <name type="scientific">bioreactor metagenome</name>
    <dbReference type="NCBI Taxonomy" id="1076179"/>
    <lineage>
        <taxon>unclassified sequences</taxon>
        <taxon>metagenomes</taxon>
        <taxon>ecological metagenomes</taxon>
    </lineage>
</organism>
<gene>
    <name evidence="1" type="ORF">SDC9_138459</name>
</gene>
<evidence type="ECO:0000313" key="1">
    <source>
        <dbReference type="EMBL" id="MPM91331.1"/>
    </source>
</evidence>
<dbReference type="AlphaFoldDB" id="A0A645DPX2"/>
<comment type="caution">
    <text evidence="1">The sequence shown here is derived from an EMBL/GenBank/DDBJ whole genome shotgun (WGS) entry which is preliminary data.</text>
</comment>
<dbReference type="EMBL" id="VSSQ01038402">
    <property type="protein sequence ID" value="MPM91331.1"/>
    <property type="molecule type" value="Genomic_DNA"/>
</dbReference>
<sequence length="162" mass="17789">MNENVKRIVETEIIVAKKTASKMRALSISDPIDSNSLAEAWDEYAQVLKSLLSPQNPTVSIQSLIGQLTIATTGPLPDCSEADGLQLSRCVKDALIEATVAEINTTEVLLSIVRQKKVADGVVPRPFELRIQCDTPAQVERVATLLLEAGLMDYDWKQNLQQ</sequence>